<evidence type="ECO:0000256" key="5">
    <source>
        <dbReference type="SAM" id="MobiDB-lite"/>
    </source>
</evidence>
<dbReference type="Gene3D" id="2.30.30.40">
    <property type="entry name" value="SH3 Domains"/>
    <property type="match status" value="1"/>
</dbReference>
<organism evidence="7 8">
    <name type="scientific">Chondromyces apiculatus DSM 436</name>
    <dbReference type="NCBI Taxonomy" id="1192034"/>
    <lineage>
        <taxon>Bacteria</taxon>
        <taxon>Pseudomonadati</taxon>
        <taxon>Myxococcota</taxon>
        <taxon>Polyangia</taxon>
        <taxon>Polyangiales</taxon>
        <taxon>Polyangiaceae</taxon>
        <taxon>Chondromyces</taxon>
    </lineage>
</organism>
<dbReference type="OrthoDB" id="8754850at2"/>
<dbReference type="STRING" id="1192034.CAP_0689"/>
<proteinExistence type="predicted"/>
<evidence type="ECO:0000313" key="8">
    <source>
        <dbReference type="Proteomes" id="UP000019678"/>
    </source>
</evidence>
<dbReference type="InterPro" id="IPR036505">
    <property type="entry name" value="Amidase/PGRP_sf"/>
</dbReference>
<dbReference type="PANTHER" id="PTHR30417:SF1">
    <property type="entry name" value="N-ACETYLMURAMOYL-L-ALANINE AMIDASE AMID"/>
    <property type="match status" value="1"/>
</dbReference>
<evidence type="ECO:0000259" key="6">
    <source>
        <dbReference type="Pfam" id="PF01510"/>
    </source>
</evidence>
<dbReference type="EMBL" id="ASRX01000011">
    <property type="protein sequence ID" value="EYF07210.1"/>
    <property type="molecule type" value="Genomic_DNA"/>
</dbReference>
<evidence type="ECO:0000256" key="2">
    <source>
        <dbReference type="ARBA" id="ARBA00011901"/>
    </source>
</evidence>
<dbReference type="eggNOG" id="COG0739">
    <property type="taxonomic scope" value="Bacteria"/>
</dbReference>
<keyword evidence="4" id="KW-0961">Cell wall biogenesis/degradation</keyword>
<keyword evidence="3" id="KW-0378">Hydrolase</keyword>
<dbReference type="eggNOG" id="COG3023">
    <property type="taxonomic scope" value="Bacteria"/>
</dbReference>
<dbReference type="GO" id="GO:0009254">
    <property type="term" value="P:peptidoglycan turnover"/>
    <property type="evidence" value="ECO:0007669"/>
    <property type="project" value="TreeGrafter"/>
</dbReference>
<comment type="caution">
    <text evidence="7">The sequence shown here is derived from an EMBL/GenBank/DDBJ whole genome shotgun (WGS) entry which is preliminary data.</text>
</comment>
<dbReference type="GO" id="GO:0008745">
    <property type="term" value="F:N-acetylmuramoyl-L-alanine amidase activity"/>
    <property type="evidence" value="ECO:0007669"/>
    <property type="project" value="UniProtKB-EC"/>
</dbReference>
<dbReference type="Gene3D" id="3.40.80.10">
    <property type="entry name" value="Peptidoglycan recognition protein-like"/>
    <property type="match status" value="1"/>
</dbReference>
<dbReference type="GO" id="GO:0009253">
    <property type="term" value="P:peptidoglycan catabolic process"/>
    <property type="evidence" value="ECO:0007669"/>
    <property type="project" value="InterPro"/>
</dbReference>
<name>A0A017TEG0_9BACT</name>
<comment type="catalytic activity">
    <reaction evidence="1">
        <text>Hydrolyzes the link between N-acetylmuramoyl residues and L-amino acid residues in certain cell-wall glycopeptides.</text>
        <dbReference type="EC" id="3.5.1.28"/>
    </reaction>
</comment>
<evidence type="ECO:0000313" key="7">
    <source>
        <dbReference type="EMBL" id="EYF07210.1"/>
    </source>
</evidence>
<gene>
    <name evidence="7" type="ORF">CAP_0689</name>
</gene>
<evidence type="ECO:0000256" key="4">
    <source>
        <dbReference type="ARBA" id="ARBA00023316"/>
    </source>
</evidence>
<feature type="region of interest" description="Disordered" evidence="5">
    <location>
        <begin position="666"/>
        <end position="687"/>
    </location>
</feature>
<protein>
    <recommendedName>
        <fullName evidence="2">N-acetylmuramoyl-L-alanine amidase</fullName>
        <ecNumber evidence="2">3.5.1.28</ecNumber>
    </recommendedName>
</protein>
<keyword evidence="8" id="KW-1185">Reference proteome</keyword>
<evidence type="ECO:0000256" key="1">
    <source>
        <dbReference type="ARBA" id="ARBA00001561"/>
    </source>
</evidence>
<dbReference type="PANTHER" id="PTHR30417">
    <property type="entry name" value="N-ACETYLMURAMOYL-L-ALANINE AMIDASE AMID"/>
    <property type="match status" value="1"/>
</dbReference>
<sequence length="913" mass="101079">MSTLVDKITKNEKTFFQTSGSGGYKLTPKTLSGGGTSVDVVDCVRADGNTSYYYDTEVEKSLVVLHYTAGQLTGDIPTLTKKDYKVSVSYVLARDGTLYRLFDDARWSYHLGGSDADPCIGGNEFNSKRSVAIEISNFGWLKESGNGLITYSGTSYCTKEDTHLFHTLTGPWRGQRYFATFTEAQYASLKKLLKYLTGKHNIPYKFLSAEGAQDKAARHVLFTSKEEARAFKGIASHINFRQGKWDIGPAFDWHRLEEDGGSELHLPVNLGLGTRGTKQVVESYYTHTEATIRSGYFPMGTNTVWHGGVHVHKDPRTAVHAVAPGRVIAARLPQATDKAVGAYGSTSFVITRHTIEREKAKKHFFALYMHLHHEELTQKNTQLHAVPWLKAAAPATSNRYKVKIADLNFRSSPSSASKTNLIGPLTKGEVLVVTDKTTSDPWWKATRASGGAGWVRYSPDWLEPEAATVDPAAPLDAGLLSKLLAGDVVMVDRPVKAGDLLWTMGQYGSRGYRANMIHWEIFSEENLFADTKRYPDWTAVEDTNEDYNIDNRAIVGMVDQESGFFESDEILTSEELQKFYASRNKNVKQVRRIACRFVSEWGIDLDKAIPKMKGRWSTFGLKDDLSPYVFWKDAAAAKVPLPAKPLVWHYNPVAFVESLVDAVLPEQEAAPPPPRPEPSSIATTSTGRVTCTCGSTDDDLFVDPVTTPSGERDLYLAVKSFWISSFGASDPAYLHEDVAMVFVGHIAGEVGWEAKSMKNYNVGNHKRAKGKMFTAFRTWEEYTTEAKAKAACNCASHTEYVGRVEKKNGKIMYAVRFFPPHKQSHFGAFKTLNDGMAAHIGLLQRRYSGCTDALSKHAKGTAASAKFTARVDRIQSLATAYAGSLEGYATAGSYDAFIIACAQTARKKFEKNP</sequence>
<dbReference type="Pfam" id="PF01510">
    <property type="entry name" value="Amidase_2"/>
    <property type="match status" value="1"/>
</dbReference>
<dbReference type="AlphaFoldDB" id="A0A017TEG0"/>
<evidence type="ECO:0000256" key="3">
    <source>
        <dbReference type="ARBA" id="ARBA00022801"/>
    </source>
</evidence>
<dbReference type="RefSeq" id="WP_044238255.1">
    <property type="nucleotide sequence ID" value="NZ_ASRX01000011.1"/>
</dbReference>
<dbReference type="SUPFAM" id="SSF55846">
    <property type="entry name" value="N-acetylmuramoyl-L-alanine amidase-like"/>
    <property type="match status" value="1"/>
</dbReference>
<dbReference type="Gene3D" id="2.70.70.10">
    <property type="entry name" value="Glucose Permease (Domain IIA)"/>
    <property type="match status" value="1"/>
</dbReference>
<feature type="domain" description="N-acetylmuramoyl-L-alanine amidase" evidence="6">
    <location>
        <begin position="61"/>
        <end position="205"/>
    </location>
</feature>
<dbReference type="InterPro" id="IPR051206">
    <property type="entry name" value="NAMLAA_amidase_2"/>
</dbReference>
<reference evidence="7 8" key="1">
    <citation type="submission" date="2013-05" db="EMBL/GenBank/DDBJ databases">
        <title>Genome assembly of Chondromyces apiculatus DSM 436.</title>
        <authorList>
            <person name="Sharma G."/>
            <person name="Khatri I."/>
            <person name="Kaur C."/>
            <person name="Mayilraj S."/>
            <person name="Subramanian S."/>
        </authorList>
    </citation>
    <scope>NUCLEOTIDE SEQUENCE [LARGE SCALE GENOMIC DNA]</scope>
    <source>
        <strain evidence="7 8">DSM 436</strain>
    </source>
</reference>
<dbReference type="InterPro" id="IPR011055">
    <property type="entry name" value="Dup_hybrid_motif"/>
</dbReference>
<dbReference type="GO" id="GO:0071555">
    <property type="term" value="P:cell wall organization"/>
    <property type="evidence" value="ECO:0007669"/>
    <property type="project" value="UniProtKB-KW"/>
</dbReference>
<dbReference type="Proteomes" id="UP000019678">
    <property type="component" value="Unassembled WGS sequence"/>
</dbReference>
<dbReference type="EC" id="3.5.1.28" evidence="2"/>
<accession>A0A017TEG0</accession>
<dbReference type="InterPro" id="IPR002502">
    <property type="entry name" value="Amidase_domain"/>
</dbReference>